<dbReference type="AlphaFoldDB" id="A0A1L9PLQ5"/>
<dbReference type="InterPro" id="IPR016181">
    <property type="entry name" value="Acyl_CoA_acyltransferase"/>
</dbReference>
<dbReference type="Gene3D" id="3.40.630.30">
    <property type="match status" value="1"/>
</dbReference>
<organism evidence="2 3">
    <name type="scientific">Aspergillus versicolor CBS 583.65</name>
    <dbReference type="NCBI Taxonomy" id="1036611"/>
    <lineage>
        <taxon>Eukaryota</taxon>
        <taxon>Fungi</taxon>
        <taxon>Dikarya</taxon>
        <taxon>Ascomycota</taxon>
        <taxon>Pezizomycotina</taxon>
        <taxon>Eurotiomycetes</taxon>
        <taxon>Eurotiomycetidae</taxon>
        <taxon>Eurotiales</taxon>
        <taxon>Aspergillaceae</taxon>
        <taxon>Aspergillus</taxon>
        <taxon>Aspergillus subgen. Nidulantes</taxon>
    </lineage>
</organism>
<gene>
    <name evidence="2" type="ORF">ASPVEDRAFT_83957</name>
</gene>
<dbReference type="SUPFAM" id="SSF55729">
    <property type="entry name" value="Acyl-CoA N-acyltransferases (Nat)"/>
    <property type="match status" value="1"/>
</dbReference>
<evidence type="ECO:0000313" key="3">
    <source>
        <dbReference type="Proteomes" id="UP000184073"/>
    </source>
</evidence>
<dbReference type="Pfam" id="PF13302">
    <property type="entry name" value="Acetyltransf_3"/>
    <property type="match status" value="1"/>
</dbReference>
<evidence type="ECO:0000259" key="1">
    <source>
        <dbReference type="PROSITE" id="PS51186"/>
    </source>
</evidence>
<dbReference type="PANTHER" id="PTHR43792:SF1">
    <property type="entry name" value="N-ACETYLTRANSFERASE DOMAIN-CONTAINING PROTEIN"/>
    <property type="match status" value="1"/>
</dbReference>
<dbReference type="GO" id="GO:0016747">
    <property type="term" value="F:acyltransferase activity, transferring groups other than amino-acyl groups"/>
    <property type="evidence" value="ECO:0007669"/>
    <property type="project" value="InterPro"/>
</dbReference>
<feature type="domain" description="N-acetyltransferase" evidence="1">
    <location>
        <begin position="37"/>
        <end position="220"/>
    </location>
</feature>
<dbReference type="EMBL" id="KV878129">
    <property type="protein sequence ID" value="OJJ02460.1"/>
    <property type="molecule type" value="Genomic_DNA"/>
</dbReference>
<sequence>MDSVGTATFGFPMFPYPSQPPVVILPATAGTIRTKHLILRPLALSDADDIFEYRRLRTVADFFSSEKPHKDVEESRECIRKTIFTTPDASGTWHRQFFFAILLVDDPIEKVIGTVGVSALCPAPTLEFSTHPSTWNRGLATEAVRACVDAWCKLPRVKINPDGTATPEKLFAWSDYSNGAGRRVLEKCGFERYQDLLLSRDEKSLFELKNPGIYLSKLDEDAIGL</sequence>
<proteinExistence type="predicted"/>
<name>A0A1L9PLQ5_ASPVE</name>
<protein>
    <recommendedName>
        <fullName evidence="1">N-acetyltransferase domain-containing protein</fullName>
    </recommendedName>
</protein>
<evidence type="ECO:0000313" key="2">
    <source>
        <dbReference type="EMBL" id="OJJ02460.1"/>
    </source>
</evidence>
<dbReference type="PANTHER" id="PTHR43792">
    <property type="entry name" value="GNAT FAMILY, PUTATIVE (AFU_ORTHOLOGUE AFUA_3G00765)-RELATED-RELATED"/>
    <property type="match status" value="1"/>
</dbReference>
<dbReference type="PROSITE" id="PS51186">
    <property type="entry name" value="GNAT"/>
    <property type="match status" value="1"/>
</dbReference>
<dbReference type="VEuPathDB" id="FungiDB:ASPVEDRAFT_83957"/>
<dbReference type="RefSeq" id="XP_040668222.1">
    <property type="nucleotide sequence ID" value="XM_040817474.1"/>
</dbReference>
<dbReference type="OrthoDB" id="630895at2759"/>
<dbReference type="Proteomes" id="UP000184073">
    <property type="component" value="Unassembled WGS sequence"/>
</dbReference>
<dbReference type="InterPro" id="IPR051531">
    <property type="entry name" value="N-acetyltransferase"/>
</dbReference>
<accession>A0A1L9PLQ5</accession>
<reference evidence="3" key="1">
    <citation type="journal article" date="2017" name="Genome Biol.">
        <title>Comparative genomics reveals high biological diversity and specific adaptations in the industrially and medically important fungal genus Aspergillus.</title>
        <authorList>
            <person name="de Vries R.P."/>
            <person name="Riley R."/>
            <person name="Wiebenga A."/>
            <person name="Aguilar-Osorio G."/>
            <person name="Amillis S."/>
            <person name="Uchima C.A."/>
            <person name="Anderluh G."/>
            <person name="Asadollahi M."/>
            <person name="Askin M."/>
            <person name="Barry K."/>
            <person name="Battaglia E."/>
            <person name="Bayram O."/>
            <person name="Benocci T."/>
            <person name="Braus-Stromeyer S.A."/>
            <person name="Caldana C."/>
            <person name="Canovas D."/>
            <person name="Cerqueira G.C."/>
            <person name="Chen F."/>
            <person name="Chen W."/>
            <person name="Choi C."/>
            <person name="Clum A."/>
            <person name="Dos Santos R.A."/>
            <person name="Damasio A.R."/>
            <person name="Diallinas G."/>
            <person name="Emri T."/>
            <person name="Fekete E."/>
            <person name="Flipphi M."/>
            <person name="Freyberg S."/>
            <person name="Gallo A."/>
            <person name="Gournas C."/>
            <person name="Habgood R."/>
            <person name="Hainaut M."/>
            <person name="Harispe M.L."/>
            <person name="Henrissat B."/>
            <person name="Hilden K.S."/>
            <person name="Hope R."/>
            <person name="Hossain A."/>
            <person name="Karabika E."/>
            <person name="Karaffa L."/>
            <person name="Karanyi Z."/>
            <person name="Krasevec N."/>
            <person name="Kuo A."/>
            <person name="Kusch H."/>
            <person name="LaButti K."/>
            <person name="Lagendijk E.L."/>
            <person name="Lapidus A."/>
            <person name="Levasseur A."/>
            <person name="Lindquist E."/>
            <person name="Lipzen A."/>
            <person name="Logrieco A.F."/>
            <person name="MacCabe A."/>
            <person name="Maekelae M.R."/>
            <person name="Malavazi I."/>
            <person name="Melin P."/>
            <person name="Meyer V."/>
            <person name="Mielnichuk N."/>
            <person name="Miskei M."/>
            <person name="Molnar A.P."/>
            <person name="Mule G."/>
            <person name="Ngan C.Y."/>
            <person name="Orejas M."/>
            <person name="Orosz E."/>
            <person name="Ouedraogo J.P."/>
            <person name="Overkamp K.M."/>
            <person name="Park H.-S."/>
            <person name="Perrone G."/>
            <person name="Piumi F."/>
            <person name="Punt P.J."/>
            <person name="Ram A.F."/>
            <person name="Ramon A."/>
            <person name="Rauscher S."/>
            <person name="Record E."/>
            <person name="Riano-Pachon D.M."/>
            <person name="Robert V."/>
            <person name="Roehrig J."/>
            <person name="Ruller R."/>
            <person name="Salamov A."/>
            <person name="Salih N.S."/>
            <person name="Samson R.A."/>
            <person name="Sandor E."/>
            <person name="Sanguinetti M."/>
            <person name="Schuetze T."/>
            <person name="Sepcic K."/>
            <person name="Shelest E."/>
            <person name="Sherlock G."/>
            <person name="Sophianopoulou V."/>
            <person name="Squina F.M."/>
            <person name="Sun H."/>
            <person name="Susca A."/>
            <person name="Todd R.B."/>
            <person name="Tsang A."/>
            <person name="Unkles S.E."/>
            <person name="van de Wiele N."/>
            <person name="van Rossen-Uffink D."/>
            <person name="Oliveira J.V."/>
            <person name="Vesth T.C."/>
            <person name="Visser J."/>
            <person name="Yu J.-H."/>
            <person name="Zhou M."/>
            <person name="Andersen M.R."/>
            <person name="Archer D.B."/>
            <person name="Baker S.E."/>
            <person name="Benoit I."/>
            <person name="Brakhage A.A."/>
            <person name="Braus G.H."/>
            <person name="Fischer R."/>
            <person name="Frisvad J.C."/>
            <person name="Goldman G.H."/>
            <person name="Houbraken J."/>
            <person name="Oakley B."/>
            <person name="Pocsi I."/>
            <person name="Scazzocchio C."/>
            <person name="Seiboth B."/>
            <person name="vanKuyk P.A."/>
            <person name="Wortman J."/>
            <person name="Dyer P.S."/>
            <person name="Grigoriev I.V."/>
        </authorList>
    </citation>
    <scope>NUCLEOTIDE SEQUENCE [LARGE SCALE GENOMIC DNA]</scope>
    <source>
        <strain evidence="3">CBS 583.65</strain>
    </source>
</reference>
<keyword evidence="3" id="KW-1185">Reference proteome</keyword>
<dbReference type="InterPro" id="IPR000182">
    <property type="entry name" value="GNAT_dom"/>
</dbReference>
<dbReference type="GeneID" id="63732985"/>